<feature type="domain" description="Zn(2)-C6 fungal-type" evidence="6">
    <location>
        <begin position="52"/>
        <end position="82"/>
    </location>
</feature>
<evidence type="ECO:0000259" key="6">
    <source>
        <dbReference type="PROSITE" id="PS50048"/>
    </source>
</evidence>
<keyword evidence="1" id="KW-0805">Transcription regulation</keyword>
<gene>
    <name evidence="7" type="ORF">ATNIH1004_008266</name>
</gene>
<name>A0A5M9MAY2_9EURO</name>
<dbReference type="InterPro" id="IPR021858">
    <property type="entry name" value="Fun_TF"/>
</dbReference>
<dbReference type="Proteomes" id="UP000324241">
    <property type="component" value="Unassembled WGS sequence"/>
</dbReference>
<evidence type="ECO:0000256" key="4">
    <source>
        <dbReference type="ARBA" id="ARBA00023242"/>
    </source>
</evidence>
<dbReference type="PANTHER" id="PTHR47784">
    <property type="entry name" value="STEROL UPTAKE CONTROL PROTEIN 2"/>
    <property type="match status" value="1"/>
</dbReference>
<dbReference type="PANTHER" id="PTHR47784:SF7">
    <property type="entry name" value="ZN(II)2CYS6 TRANSCRIPTION FACTOR (EUROFUNG)"/>
    <property type="match status" value="1"/>
</dbReference>
<dbReference type="InterPro" id="IPR036864">
    <property type="entry name" value="Zn2-C6_fun-type_DNA-bd_sf"/>
</dbReference>
<dbReference type="VEuPathDB" id="FungiDB:EYZ11_005100"/>
<dbReference type="SUPFAM" id="SSF57701">
    <property type="entry name" value="Zn2/Cys6 DNA-binding domain"/>
    <property type="match status" value="1"/>
</dbReference>
<sequence length="433" mass="49236">MEWPHDDASQSAENRAGSQNALSSDEQASPIYPSLLIKSLRAKRPHKKSRRGCLNCKARRVKCQETKPACANCSTRDLECIYVERLESRQRKGQNDPQEDLISPALSSRHLSVNRFSGNDLRFFHHYLLIAHPHLPFGSEGTWMTQVPTYAHEYPHLMHAILSLGATHYALISPNGAQYTPMAVTHRGKALQLLNTAMSRGDDCSKADLDSILATCYALVFQAFYMSDGLVDFTVMVRGCAMVTDRIRERFQRSGIFALRSQEEVTAMVGNWLPTELSLNQENLVASIQALDELVPFLQCNMHYKFYHAIRGAYAALQISPQHAFAALTEVYAVWYTMGNHDFMTFIAQGNHVTWGLFLHYITVEVLMHPFLKKACGPRDCVISFDVVRLHQWADTLYRNLPTPIRRLVKRQAEFIALDRDAMRREMDVSDLV</sequence>
<dbReference type="Gene3D" id="4.10.240.10">
    <property type="entry name" value="Zn(2)-C6 fungal-type DNA-binding domain"/>
    <property type="match status" value="1"/>
</dbReference>
<keyword evidence="2" id="KW-0238">DNA-binding</keyword>
<dbReference type="PROSITE" id="PS50048">
    <property type="entry name" value="ZN2_CY6_FUNGAL_2"/>
    <property type="match status" value="1"/>
</dbReference>
<dbReference type="Pfam" id="PF11951">
    <property type="entry name" value="Fungal_trans_2"/>
    <property type="match status" value="1"/>
</dbReference>
<feature type="compositionally biased region" description="Polar residues" evidence="5">
    <location>
        <begin position="9"/>
        <end position="27"/>
    </location>
</feature>
<feature type="region of interest" description="Disordered" evidence="5">
    <location>
        <begin position="1"/>
        <end position="27"/>
    </location>
</feature>
<dbReference type="Pfam" id="PF00172">
    <property type="entry name" value="Zn_clus"/>
    <property type="match status" value="1"/>
</dbReference>
<proteinExistence type="predicted"/>
<dbReference type="OrthoDB" id="416217at2759"/>
<dbReference type="SMART" id="SM00066">
    <property type="entry name" value="GAL4"/>
    <property type="match status" value="1"/>
</dbReference>
<evidence type="ECO:0000313" key="8">
    <source>
        <dbReference type="Proteomes" id="UP000324241"/>
    </source>
</evidence>
<dbReference type="GO" id="GO:0001228">
    <property type="term" value="F:DNA-binding transcription activator activity, RNA polymerase II-specific"/>
    <property type="evidence" value="ECO:0007669"/>
    <property type="project" value="TreeGrafter"/>
</dbReference>
<organism evidence="7 8">
    <name type="scientific">Aspergillus tanneri</name>
    <dbReference type="NCBI Taxonomy" id="1220188"/>
    <lineage>
        <taxon>Eukaryota</taxon>
        <taxon>Fungi</taxon>
        <taxon>Dikarya</taxon>
        <taxon>Ascomycota</taxon>
        <taxon>Pezizomycotina</taxon>
        <taxon>Eurotiomycetes</taxon>
        <taxon>Eurotiomycetidae</taxon>
        <taxon>Eurotiales</taxon>
        <taxon>Aspergillaceae</taxon>
        <taxon>Aspergillus</taxon>
        <taxon>Aspergillus subgen. Circumdati</taxon>
    </lineage>
</organism>
<evidence type="ECO:0000256" key="1">
    <source>
        <dbReference type="ARBA" id="ARBA00023015"/>
    </source>
</evidence>
<accession>A0A5M9MAY2</accession>
<protein>
    <recommendedName>
        <fullName evidence="6">Zn(2)-C6 fungal-type domain-containing protein</fullName>
    </recommendedName>
</protein>
<evidence type="ECO:0000256" key="2">
    <source>
        <dbReference type="ARBA" id="ARBA00023125"/>
    </source>
</evidence>
<evidence type="ECO:0000313" key="7">
    <source>
        <dbReference type="EMBL" id="KAA8644068.1"/>
    </source>
</evidence>
<dbReference type="GO" id="GO:0003677">
    <property type="term" value="F:DNA binding"/>
    <property type="evidence" value="ECO:0007669"/>
    <property type="project" value="UniProtKB-KW"/>
</dbReference>
<dbReference type="AlphaFoldDB" id="A0A5M9MAY2"/>
<keyword evidence="4" id="KW-0539">Nucleus</keyword>
<dbReference type="PROSITE" id="PS00463">
    <property type="entry name" value="ZN2_CY6_FUNGAL_1"/>
    <property type="match status" value="1"/>
</dbReference>
<dbReference type="GO" id="GO:0008270">
    <property type="term" value="F:zinc ion binding"/>
    <property type="evidence" value="ECO:0007669"/>
    <property type="project" value="InterPro"/>
</dbReference>
<dbReference type="CDD" id="cd00067">
    <property type="entry name" value="GAL4"/>
    <property type="match status" value="1"/>
</dbReference>
<evidence type="ECO:0000256" key="5">
    <source>
        <dbReference type="SAM" id="MobiDB-lite"/>
    </source>
</evidence>
<dbReference type="InterPro" id="IPR001138">
    <property type="entry name" value="Zn2Cys6_DnaBD"/>
</dbReference>
<dbReference type="InterPro" id="IPR053157">
    <property type="entry name" value="Sterol_Uptake_Regulator"/>
</dbReference>
<evidence type="ECO:0000256" key="3">
    <source>
        <dbReference type="ARBA" id="ARBA00023163"/>
    </source>
</evidence>
<keyword evidence="3" id="KW-0804">Transcription</keyword>
<dbReference type="GeneID" id="54330968"/>
<comment type="caution">
    <text evidence="7">The sequence shown here is derived from an EMBL/GenBank/DDBJ whole genome shotgun (WGS) entry which is preliminary data.</text>
</comment>
<reference evidence="7 8" key="1">
    <citation type="submission" date="2019-08" db="EMBL/GenBank/DDBJ databases">
        <title>The genome sequence of a newly discovered highly antifungal drug resistant Aspergillus species, Aspergillus tanneri NIH 1004.</title>
        <authorList>
            <person name="Mounaud S."/>
            <person name="Singh I."/>
            <person name="Joardar V."/>
            <person name="Pakala S."/>
            <person name="Pakala S."/>
            <person name="Venepally P."/>
            <person name="Chung J.K."/>
            <person name="Losada L."/>
            <person name="Nierman W.C."/>
        </authorList>
    </citation>
    <scope>NUCLEOTIDE SEQUENCE [LARGE SCALE GENOMIC DNA]</scope>
    <source>
        <strain evidence="7 8">NIH1004</strain>
    </source>
</reference>
<dbReference type="RefSeq" id="XP_033423429.1">
    <property type="nucleotide sequence ID" value="XM_033572877.1"/>
</dbReference>
<dbReference type="EMBL" id="QUQM01000006">
    <property type="protein sequence ID" value="KAA8644068.1"/>
    <property type="molecule type" value="Genomic_DNA"/>
</dbReference>